<accession>A0A9P5WYA5</accession>
<evidence type="ECO:0000313" key="3">
    <source>
        <dbReference type="Proteomes" id="UP000807342"/>
    </source>
</evidence>
<feature type="compositionally biased region" description="Basic and acidic residues" evidence="1">
    <location>
        <begin position="1"/>
        <end position="21"/>
    </location>
</feature>
<dbReference type="AlphaFoldDB" id="A0A9P5WYA5"/>
<organism evidence="2 3">
    <name type="scientific">Macrolepiota fuliginosa MF-IS2</name>
    <dbReference type="NCBI Taxonomy" id="1400762"/>
    <lineage>
        <taxon>Eukaryota</taxon>
        <taxon>Fungi</taxon>
        <taxon>Dikarya</taxon>
        <taxon>Basidiomycota</taxon>
        <taxon>Agaricomycotina</taxon>
        <taxon>Agaricomycetes</taxon>
        <taxon>Agaricomycetidae</taxon>
        <taxon>Agaricales</taxon>
        <taxon>Agaricineae</taxon>
        <taxon>Agaricaceae</taxon>
        <taxon>Macrolepiota</taxon>
    </lineage>
</organism>
<gene>
    <name evidence="2" type="ORF">P691DRAFT_30054</name>
</gene>
<keyword evidence="3" id="KW-1185">Reference proteome</keyword>
<feature type="compositionally biased region" description="Polar residues" evidence="1">
    <location>
        <begin position="33"/>
        <end position="47"/>
    </location>
</feature>
<dbReference type="Proteomes" id="UP000807342">
    <property type="component" value="Unassembled WGS sequence"/>
</dbReference>
<reference evidence="2" key="1">
    <citation type="submission" date="2020-11" db="EMBL/GenBank/DDBJ databases">
        <authorList>
            <consortium name="DOE Joint Genome Institute"/>
            <person name="Ahrendt S."/>
            <person name="Riley R."/>
            <person name="Andreopoulos W."/>
            <person name="Labutti K."/>
            <person name="Pangilinan J."/>
            <person name="Ruiz-Duenas F.J."/>
            <person name="Barrasa J.M."/>
            <person name="Sanchez-Garcia M."/>
            <person name="Camarero S."/>
            <person name="Miyauchi S."/>
            <person name="Serrano A."/>
            <person name="Linde D."/>
            <person name="Babiker R."/>
            <person name="Drula E."/>
            <person name="Ayuso-Fernandez I."/>
            <person name="Pacheco R."/>
            <person name="Padilla G."/>
            <person name="Ferreira P."/>
            <person name="Barriuso J."/>
            <person name="Kellner H."/>
            <person name="Castanera R."/>
            <person name="Alfaro M."/>
            <person name="Ramirez L."/>
            <person name="Pisabarro A.G."/>
            <person name="Kuo A."/>
            <person name="Tritt A."/>
            <person name="Lipzen A."/>
            <person name="He G."/>
            <person name="Yan M."/>
            <person name="Ng V."/>
            <person name="Cullen D."/>
            <person name="Martin F."/>
            <person name="Rosso M.-N."/>
            <person name="Henrissat B."/>
            <person name="Hibbett D."/>
            <person name="Martinez A.T."/>
            <person name="Grigoriev I.V."/>
        </authorList>
    </citation>
    <scope>NUCLEOTIDE SEQUENCE</scope>
    <source>
        <strain evidence="2">MF-IS2</strain>
    </source>
</reference>
<comment type="caution">
    <text evidence="2">The sequence shown here is derived from an EMBL/GenBank/DDBJ whole genome shotgun (WGS) entry which is preliminary data.</text>
</comment>
<feature type="region of interest" description="Disordered" evidence="1">
    <location>
        <begin position="1"/>
        <end position="63"/>
    </location>
</feature>
<evidence type="ECO:0000313" key="2">
    <source>
        <dbReference type="EMBL" id="KAF9441088.1"/>
    </source>
</evidence>
<proteinExistence type="predicted"/>
<name>A0A9P5WYA5_9AGAR</name>
<evidence type="ECO:0000256" key="1">
    <source>
        <dbReference type="SAM" id="MobiDB-lite"/>
    </source>
</evidence>
<dbReference type="EMBL" id="MU152070">
    <property type="protein sequence ID" value="KAF9441088.1"/>
    <property type="molecule type" value="Genomic_DNA"/>
</dbReference>
<sequence>MSEELGWAHEREETYEQRYGGEGDGAADGNGKPLSSFSTKSPVSNLPSAHPPPQENQEEGAQVRPLPVLTLAFAPTPVSECSIIMGITYNAIIYPSLFVMGLGNQFNFGLSVQTR</sequence>
<protein>
    <submittedName>
        <fullName evidence="2">Uncharacterized protein</fullName>
    </submittedName>
</protein>